<reference evidence="4 5" key="1">
    <citation type="submission" date="2015-09" db="EMBL/GenBank/DDBJ databases">
        <authorList>
            <person name="Jackson K.R."/>
            <person name="Lunt B.L."/>
            <person name="Fisher J.N.B."/>
            <person name="Gardner A.V."/>
            <person name="Bailey M.E."/>
            <person name="Deus L.M."/>
            <person name="Earl A.S."/>
            <person name="Gibby P.D."/>
            <person name="Hartmann K.A."/>
            <person name="Liu J.E."/>
            <person name="Manci A.M."/>
            <person name="Nielsen D.A."/>
            <person name="Solomon M.B."/>
            <person name="Breakwell D.P."/>
            <person name="Burnett S.H."/>
            <person name="Grose J.H."/>
        </authorList>
    </citation>
    <scope>NUCLEOTIDE SEQUENCE [LARGE SCALE GENOMIC DNA]</scope>
    <source>
        <strain evidence="4 5">2789STDY5608636</strain>
    </source>
</reference>
<dbReference type="PANTHER" id="PTHR10404:SF46">
    <property type="entry name" value="VACUOLAR PROTEIN SORTING-ASSOCIATED PROTEIN 70"/>
    <property type="match status" value="1"/>
</dbReference>
<dbReference type="InterPro" id="IPR046450">
    <property type="entry name" value="PA_dom_sf"/>
</dbReference>
<evidence type="ECO:0000259" key="1">
    <source>
        <dbReference type="Pfam" id="PF02225"/>
    </source>
</evidence>
<dbReference type="EMBL" id="CP016440">
    <property type="protein sequence ID" value="ANY16526.1"/>
    <property type="molecule type" value="Genomic_DNA"/>
</dbReference>
<dbReference type="InterPro" id="IPR003137">
    <property type="entry name" value="PA_domain"/>
</dbReference>
<sequence length="574" mass="62446">MDRLRLLQQIDMAALRRDVEHISQHIPTRLAGTHAGAEMARYSADRLAQAGVDARVVATPGLVSVPGPARLEGEGLRYVLQTCAHCGQTPSTGLLAEVVYAGGGTSGELERAAVAGKIALVDLGLPPSRPEKHRLARAAGAVGLITINWGSDAGDALPYGSVKSIWGNPASQHDMEDLEAALPAAGISRRDGLDLLARLKARPLALRLHVRPDNDWRIVHYTVGELGGQGRDFVIAGGHQDSWQGPSATDNATGSACLLELARLFGAQRTELRRGLVFAFWEGHETGGMLSSAHYADRNWERLRDHAVAYLQIDQPGCLGATRWSSHSNTQLRRYVQDCDARLFQDTERSWRRSTKIGDASFFGLGIPMLAGLASYSPQVLSANANAPFGWWHHTASNTLDKVDFASLERHMHAYASYLWGLCTLPLLPFDFSDVALGLAERLRALAGAGDPLELLPLAAGLDRLADRAGGLAQAVQACNGHPSDGRIERLDDAQKRLSRLLINLESSACGRYGHDPYGLSAQSTLLPGLHDLHEWHALEPGPLRWRRETEFWRTRNRVADAARDALQIIESVL</sequence>
<dbReference type="Proteomes" id="UP000092950">
    <property type="component" value="Chromosome"/>
</dbReference>
<keyword evidence="4" id="KW-0378">Hydrolase</keyword>
<dbReference type="Pfam" id="PF02225">
    <property type="entry name" value="PA"/>
    <property type="match status" value="1"/>
</dbReference>
<dbReference type="KEGG" id="bpdz:BBN53_11845"/>
<dbReference type="PANTHER" id="PTHR10404">
    <property type="entry name" value="N-ACETYLATED-ALPHA-LINKED ACIDIC DIPEPTIDASE"/>
    <property type="match status" value="1"/>
</dbReference>
<evidence type="ECO:0000313" key="3">
    <source>
        <dbReference type="EMBL" id="ANY16526.1"/>
    </source>
</evidence>
<organism evidence="4 5">
    <name type="scientific">Bordetella pseudohinzii</name>
    <dbReference type="NCBI Taxonomy" id="1331258"/>
    <lineage>
        <taxon>Bacteria</taxon>
        <taxon>Pseudomonadati</taxon>
        <taxon>Pseudomonadota</taxon>
        <taxon>Betaproteobacteria</taxon>
        <taxon>Burkholderiales</taxon>
        <taxon>Alcaligenaceae</taxon>
        <taxon>Bordetella</taxon>
    </lineage>
</organism>
<dbReference type="OrthoDB" id="9789219at2"/>
<dbReference type="GO" id="GO:0004177">
    <property type="term" value="F:aminopeptidase activity"/>
    <property type="evidence" value="ECO:0007669"/>
    <property type="project" value="UniProtKB-KW"/>
</dbReference>
<gene>
    <name evidence="4" type="primary">ywaD</name>
    <name evidence="3" type="ORF">BBN53_11845</name>
    <name evidence="4" type="ORF">ERS370011_00188</name>
</gene>
<dbReference type="Gene3D" id="3.40.630.10">
    <property type="entry name" value="Zn peptidases"/>
    <property type="match status" value="1"/>
</dbReference>
<dbReference type="RefSeq" id="WP_043215340.1">
    <property type="nucleotide sequence ID" value="NZ_CAJGUP010000122.1"/>
</dbReference>
<feature type="domain" description="Peptidase M28" evidence="2">
    <location>
        <begin position="223"/>
        <end position="417"/>
    </location>
</feature>
<dbReference type="GO" id="GO:0004180">
    <property type="term" value="F:carboxypeptidase activity"/>
    <property type="evidence" value="ECO:0007669"/>
    <property type="project" value="TreeGrafter"/>
</dbReference>
<dbReference type="InterPro" id="IPR039373">
    <property type="entry name" value="Peptidase_M28B"/>
</dbReference>
<dbReference type="SUPFAM" id="SSF53187">
    <property type="entry name" value="Zn-dependent exopeptidases"/>
    <property type="match status" value="1"/>
</dbReference>
<evidence type="ECO:0000313" key="5">
    <source>
        <dbReference type="Proteomes" id="UP000053096"/>
    </source>
</evidence>
<dbReference type="SUPFAM" id="SSF52025">
    <property type="entry name" value="PA domain"/>
    <property type="match status" value="1"/>
</dbReference>
<evidence type="ECO:0000313" key="4">
    <source>
        <dbReference type="EMBL" id="CUI33913.1"/>
    </source>
</evidence>
<reference evidence="3 6" key="2">
    <citation type="submission" date="2016-07" db="EMBL/GenBank/DDBJ databases">
        <title>Complete genome sequences of Bordetella pseudohinzii.</title>
        <authorList>
            <person name="Spilker T."/>
            <person name="Darrah R."/>
            <person name="LiPuma J.J."/>
        </authorList>
    </citation>
    <scope>NUCLEOTIDE SEQUENCE [LARGE SCALE GENOMIC DNA]</scope>
    <source>
        <strain evidence="3 6">HI4681</strain>
    </source>
</reference>
<feature type="domain" description="PA" evidence="1">
    <location>
        <begin position="96"/>
        <end position="195"/>
    </location>
</feature>
<dbReference type="Gene3D" id="3.50.30.30">
    <property type="match status" value="1"/>
</dbReference>
<dbReference type="Pfam" id="PF04389">
    <property type="entry name" value="Peptidase_M28"/>
    <property type="match status" value="1"/>
</dbReference>
<evidence type="ECO:0000313" key="6">
    <source>
        <dbReference type="Proteomes" id="UP000092950"/>
    </source>
</evidence>
<dbReference type="InterPro" id="IPR007484">
    <property type="entry name" value="Peptidase_M28"/>
</dbReference>
<accession>A0A0J6F5L1</accession>
<accession>A0A0M7C3P8</accession>
<keyword evidence="6" id="KW-1185">Reference proteome</keyword>
<dbReference type="EMBL" id="CYTV01000001">
    <property type="protein sequence ID" value="CUI33913.1"/>
    <property type="molecule type" value="Genomic_DNA"/>
</dbReference>
<protein>
    <submittedName>
        <fullName evidence="4">Arginyl aminopeptidase</fullName>
        <ecNumber evidence="4">3.4.11.6</ecNumber>
    </submittedName>
</protein>
<evidence type="ECO:0000259" key="2">
    <source>
        <dbReference type="Pfam" id="PF04389"/>
    </source>
</evidence>
<keyword evidence="4" id="KW-0645">Protease</keyword>
<keyword evidence="4" id="KW-0031">Aminopeptidase</keyword>
<name>A0A0J6F5L1_9BORD</name>
<dbReference type="Proteomes" id="UP000053096">
    <property type="component" value="Unassembled WGS sequence"/>
</dbReference>
<dbReference type="EC" id="3.4.11.6" evidence="4"/>
<proteinExistence type="predicted"/>
<dbReference type="AlphaFoldDB" id="A0A0J6F5L1"/>